<accession>A0A6F8YS90</accession>
<keyword evidence="2" id="KW-1133">Transmembrane helix</keyword>
<evidence type="ECO:0000313" key="4">
    <source>
        <dbReference type="Proteomes" id="UP000503011"/>
    </source>
</evidence>
<feature type="region of interest" description="Disordered" evidence="1">
    <location>
        <begin position="28"/>
        <end position="69"/>
    </location>
</feature>
<name>A0A6F8YS90_9ACTN</name>
<dbReference type="AlphaFoldDB" id="A0A6F8YS90"/>
<sequence length="106" mass="10549">MLTAGYRTPDAICSCASKAGLCAAENEGKHAAVTNESTQESPIHGDRADHPAAAPAAPTAAGVPTAGGDRHERSALRIAMITAAATIAGSTVIAIATIVAAWLMSP</sequence>
<evidence type="ECO:0000256" key="2">
    <source>
        <dbReference type="SAM" id="Phobius"/>
    </source>
</evidence>
<gene>
    <name evidence="3" type="ORF">Psuf_062390</name>
</gene>
<reference evidence="3 4" key="1">
    <citation type="submission" date="2020-03" db="EMBL/GenBank/DDBJ databases">
        <title>Whole genome shotgun sequence of Phytohabitans suffuscus NBRC 105367.</title>
        <authorList>
            <person name="Komaki H."/>
            <person name="Tamura T."/>
        </authorList>
    </citation>
    <scope>NUCLEOTIDE SEQUENCE [LARGE SCALE GENOMIC DNA]</scope>
    <source>
        <strain evidence="3 4">NBRC 105367</strain>
    </source>
</reference>
<keyword evidence="4" id="KW-1185">Reference proteome</keyword>
<proteinExistence type="predicted"/>
<organism evidence="3 4">
    <name type="scientific">Phytohabitans suffuscus</name>
    <dbReference type="NCBI Taxonomy" id="624315"/>
    <lineage>
        <taxon>Bacteria</taxon>
        <taxon>Bacillati</taxon>
        <taxon>Actinomycetota</taxon>
        <taxon>Actinomycetes</taxon>
        <taxon>Micromonosporales</taxon>
        <taxon>Micromonosporaceae</taxon>
    </lineage>
</organism>
<keyword evidence="2" id="KW-0812">Transmembrane</keyword>
<dbReference type="EMBL" id="AP022871">
    <property type="protein sequence ID" value="BCB88926.1"/>
    <property type="molecule type" value="Genomic_DNA"/>
</dbReference>
<feature type="transmembrane region" description="Helical" evidence="2">
    <location>
        <begin position="78"/>
        <end position="104"/>
    </location>
</feature>
<evidence type="ECO:0000313" key="3">
    <source>
        <dbReference type="EMBL" id="BCB88926.1"/>
    </source>
</evidence>
<feature type="compositionally biased region" description="Low complexity" evidence="1">
    <location>
        <begin position="51"/>
        <end position="67"/>
    </location>
</feature>
<keyword evidence="2" id="KW-0472">Membrane</keyword>
<reference evidence="3 4" key="2">
    <citation type="submission" date="2020-03" db="EMBL/GenBank/DDBJ databases">
        <authorList>
            <person name="Ichikawa N."/>
            <person name="Kimura A."/>
            <person name="Kitahashi Y."/>
            <person name="Uohara A."/>
        </authorList>
    </citation>
    <scope>NUCLEOTIDE SEQUENCE [LARGE SCALE GENOMIC DNA]</scope>
    <source>
        <strain evidence="3 4">NBRC 105367</strain>
    </source>
</reference>
<evidence type="ECO:0000256" key="1">
    <source>
        <dbReference type="SAM" id="MobiDB-lite"/>
    </source>
</evidence>
<dbReference type="KEGG" id="psuu:Psuf_062390"/>
<protein>
    <submittedName>
        <fullName evidence="3">Uncharacterized protein</fullName>
    </submittedName>
</protein>
<dbReference type="Proteomes" id="UP000503011">
    <property type="component" value="Chromosome"/>
</dbReference>